<dbReference type="SUPFAM" id="SSF53850">
    <property type="entry name" value="Periplasmic binding protein-like II"/>
    <property type="match status" value="1"/>
</dbReference>
<dbReference type="OrthoDB" id="9780943at2"/>
<dbReference type="AlphaFoldDB" id="A0A1Y0EKX2"/>
<dbReference type="CDD" id="cd07012">
    <property type="entry name" value="PBP2_Bug_TTT"/>
    <property type="match status" value="1"/>
</dbReference>
<evidence type="ECO:0000313" key="3">
    <source>
        <dbReference type="EMBL" id="ARU03962.1"/>
    </source>
</evidence>
<evidence type="ECO:0000313" key="4">
    <source>
        <dbReference type="Proteomes" id="UP000196138"/>
    </source>
</evidence>
<dbReference type="Proteomes" id="UP000196138">
    <property type="component" value="Chromosome"/>
</dbReference>
<dbReference type="PIRSF" id="PIRSF017082">
    <property type="entry name" value="YflP"/>
    <property type="match status" value="1"/>
</dbReference>
<feature type="signal peptide" evidence="2">
    <location>
        <begin position="1"/>
        <end position="34"/>
    </location>
</feature>
<dbReference type="EMBL" id="CP021455">
    <property type="protein sequence ID" value="ARU03962.1"/>
    <property type="molecule type" value="Genomic_DNA"/>
</dbReference>
<proteinExistence type="inferred from homology"/>
<dbReference type="RefSeq" id="WP_087277600.1">
    <property type="nucleotide sequence ID" value="NZ_CP021455.1"/>
</dbReference>
<evidence type="ECO:0008006" key="5">
    <source>
        <dbReference type="Google" id="ProtNLM"/>
    </source>
</evidence>
<organism evidence="3 4">
    <name type="scientific">Comamonas serinivorans</name>
    <dbReference type="NCBI Taxonomy" id="1082851"/>
    <lineage>
        <taxon>Bacteria</taxon>
        <taxon>Pseudomonadati</taxon>
        <taxon>Pseudomonadota</taxon>
        <taxon>Betaproteobacteria</taxon>
        <taxon>Burkholderiales</taxon>
        <taxon>Comamonadaceae</taxon>
        <taxon>Comamonas</taxon>
    </lineage>
</organism>
<name>A0A1Y0EKX2_9BURK</name>
<dbReference type="PANTHER" id="PTHR42928">
    <property type="entry name" value="TRICARBOXYLATE-BINDING PROTEIN"/>
    <property type="match status" value="1"/>
</dbReference>
<evidence type="ECO:0000256" key="1">
    <source>
        <dbReference type="ARBA" id="ARBA00006987"/>
    </source>
</evidence>
<keyword evidence="2" id="KW-0732">Signal</keyword>
<dbReference type="InterPro" id="IPR042100">
    <property type="entry name" value="Bug_dom1"/>
</dbReference>
<dbReference type="Gene3D" id="3.40.190.150">
    <property type="entry name" value="Bordetella uptake gene, domain 1"/>
    <property type="match status" value="1"/>
</dbReference>
<sequence length="340" mass="35884">MPHPHHPVRMRTRRATLAVLALATLGLGAAPSHAQDRTDATAYPNKPITLLVPYAAGGPTDLVARQLAHGLSTLWGQAVVVDNRVGASGLVALTALSRAPADGYTLGVMASPVTAIAPLTQPHFRLDVVKDFTAVSAVVDYALVLLAGPQTPAKTLKDLVDHARQNPHAVTYGSSGVGGTNHLAGELFSRAANAPMMHVPYKGNAPAINDVMAGQVSFVFAQTDSAIGLVNSGKLRALAITSPQRHPALPQVPTMAESGYRGIDVNGWTGVMGPGKLPPQVLKQLEAGIAAVKQTPEFRQKMDALGFMLTDTSASAFGQRMRQERDFWQAKITQAQIPLQ</sequence>
<reference evidence="3 4" key="1">
    <citation type="submission" date="2017-05" db="EMBL/GenBank/DDBJ databases">
        <authorList>
            <person name="Song R."/>
            <person name="Chenine A.L."/>
            <person name="Ruprecht R.M."/>
        </authorList>
    </citation>
    <scope>NUCLEOTIDE SEQUENCE [LARGE SCALE GENOMIC DNA]</scope>
    <source>
        <strain evidence="3 4">DSM 26136</strain>
    </source>
</reference>
<dbReference type="PANTHER" id="PTHR42928:SF5">
    <property type="entry name" value="BLR1237 PROTEIN"/>
    <property type="match status" value="1"/>
</dbReference>
<dbReference type="Gene3D" id="3.40.190.10">
    <property type="entry name" value="Periplasmic binding protein-like II"/>
    <property type="match status" value="1"/>
</dbReference>
<keyword evidence="4" id="KW-1185">Reference proteome</keyword>
<dbReference type="KEGG" id="cser:CCO03_04095"/>
<accession>A0A1Y0EKX2</accession>
<gene>
    <name evidence="3" type="ORF">CCO03_04095</name>
</gene>
<feature type="chain" id="PRO_5013118514" description="ABC transporter substrate-binding protein" evidence="2">
    <location>
        <begin position="35"/>
        <end position="340"/>
    </location>
</feature>
<comment type="similarity">
    <text evidence="1">Belongs to the UPF0065 (bug) family.</text>
</comment>
<protein>
    <recommendedName>
        <fullName evidence="5">ABC transporter substrate-binding protein</fullName>
    </recommendedName>
</protein>
<evidence type="ECO:0000256" key="2">
    <source>
        <dbReference type="SAM" id="SignalP"/>
    </source>
</evidence>
<dbReference type="InterPro" id="IPR005064">
    <property type="entry name" value="BUG"/>
</dbReference>
<dbReference type="Pfam" id="PF03401">
    <property type="entry name" value="TctC"/>
    <property type="match status" value="1"/>
</dbReference>